<dbReference type="AlphaFoldDB" id="A0A067NUR6"/>
<dbReference type="Proteomes" id="UP000027073">
    <property type="component" value="Unassembled WGS sequence"/>
</dbReference>
<gene>
    <name evidence="2" type="ORF">PLEOSDRAFT_1041588</name>
</gene>
<proteinExistence type="predicted"/>
<feature type="region of interest" description="Disordered" evidence="1">
    <location>
        <begin position="1"/>
        <end position="44"/>
    </location>
</feature>
<dbReference type="EMBL" id="KL198008">
    <property type="protein sequence ID" value="KDQ27331.1"/>
    <property type="molecule type" value="Genomic_DNA"/>
</dbReference>
<protein>
    <recommendedName>
        <fullName evidence="4">Arrestin-like N-terminal domain-containing protein</fullName>
    </recommendedName>
</protein>
<dbReference type="STRING" id="1137138.A0A067NUR6"/>
<organism evidence="2 3">
    <name type="scientific">Pleurotus ostreatus (strain PC15)</name>
    <name type="common">Oyster mushroom</name>
    <dbReference type="NCBI Taxonomy" id="1137138"/>
    <lineage>
        <taxon>Eukaryota</taxon>
        <taxon>Fungi</taxon>
        <taxon>Dikarya</taxon>
        <taxon>Basidiomycota</taxon>
        <taxon>Agaricomycotina</taxon>
        <taxon>Agaricomycetes</taxon>
        <taxon>Agaricomycetidae</taxon>
        <taxon>Agaricales</taxon>
        <taxon>Pleurotineae</taxon>
        <taxon>Pleurotaceae</taxon>
        <taxon>Pleurotus</taxon>
    </lineage>
</organism>
<evidence type="ECO:0000313" key="3">
    <source>
        <dbReference type="Proteomes" id="UP000027073"/>
    </source>
</evidence>
<sequence length="417" mass="46278">MLPGYTPSSPPPRYMSTAGHGEKSLAHTPGERPAPTSTFTRHEGRTSIILDSQEDNIERPSYGRHAVVSGVIYFENPSIVAEVVVKLEGKVEVSLLSTGDSTSYKTLNTHCRLTWQTSGNGTTCPNLVPFRLHLPPTFEYEQESHRMPPSYEILSPGSSGQFVRCRYQLVVAITKRRSAVSLMRDKIMTIPFNYYPRMRPEMPIVSDGHDFFASIKMNPGEWHQATSQSQPSSGHLSPITVDFFIPATRIFAITDIIPFHIQLSGDISSMRAFFPELPPEVYPPTLQPLKASWKRKKPRWKFLRLLLVRQVSAQIHGQTSEDNAQTSEGTILPLPPDIFAVSENQELQLHWKGEITGGPNLAVGSFSVPNLSVRDVLVLALTPASKSLFLEAKCIVPIRLVTDTWSGADTSQSQTAA</sequence>
<dbReference type="OrthoDB" id="3252135at2759"/>
<dbReference type="InParanoid" id="A0A067NUR6"/>
<dbReference type="VEuPathDB" id="FungiDB:PLEOSDRAFT_1041588"/>
<reference evidence="3" key="1">
    <citation type="journal article" date="2014" name="Proc. Natl. Acad. Sci. U.S.A.">
        <title>Extensive sampling of basidiomycete genomes demonstrates inadequacy of the white-rot/brown-rot paradigm for wood decay fungi.</title>
        <authorList>
            <person name="Riley R."/>
            <person name="Salamov A.A."/>
            <person name="Brown D.W."/>
            <person name="Nagy L.G."/>
            <person name="Floudas D."/>
            <person name="Held B.W."/>
            <person name="Levasseur A."/>
            <person name="Lombard V."/>
            <person name="Morin E."/>
            <person name="Otillar R."/>
            <person name="Lindquist E.A."/>
            <person name="Sun H."/>
            <person name="LaButti K.M."/>
            <person name="Schmutz J."/>
            <person name="Jabbour D."/>
            <person name="Luo H."/>
            <person name="Baker S.E."/>
            <person name="Pisabarro A.G."/>
            <person name="Walton J.D."/>
            <person name="Blanchette R.A."/>
            <person name="Henrissat B."/>
            <person name="Martin F."/>
            <person name="Cullen D."/>
            <person name="Hibbett D.S."/>
            <person name="Grigoriev I.V."/>
        </authorList>
    </citation>
    <scope>NUCLEOTIDE SEQUENCE [LARGE SCALE GENOMIC DNA]</scope>
    <source>
        <strain evidence="3">PC15</strain>
    </source>
</reference>
<name>A0A067NUR6_PLEO1</name>
<evidence type="ECO:0008006" key="4">
    <source>
        <dbReference type="Google" id="ProtNLM"/>
    </source>
</evidence>
<accession>A0A067NUR6</accession>
<evidence type="ECO:0000256" key="1">
    <source>
        <dbReference type="SAM" id="MobiDB-lite"/>
    </source>
</evidence>
<dbReference type="HOGENOM" id="CLU_049916_0_0_1"/>
<evidence type="ECO:0000313" key="2">
    <source>
        <dbReference type="EMBL" id="KDQ27331.1"/>
    </source>
</evidence>